<protein>
    <recommendedName>
        <fullName evidence="4">Deoxynucleoside kinase domain-containing protein</fullName>
    </recommendedName>
</protein>
<keyword evidence="3" id="KW-0547">Nucleotide-binding</keyword>
<evidence type="ECO:0000313" key="7">
    <source>
        <dbReference type="Proteomes" id="UP001329430"/>
    </source>
</evidence>
<feature type="active site" description="Proton acceptor" evidence="2">
    <location>
        <position position="96"/>
    </location>
</feature>
<dbReference type="GO" id="GO:0005524">
    <property type="term" value="F:ATP binding"/>
    <property type="evidence" value="ECO:0007669"/>
    <property type="project" value="UniProtKB-KW"/>
</dbReference>
<name>A0AAN7VAR7_9COLE</name>
<feature type="binding site" evidence="3">
    <location>
        <begin position="171"/>
        <end position="175"/>
    </location>
    <ligand>
        <name>ATP</name>
        <dbReference type="ChEBI" id="CHEBI:30616"/>
    </ligand>
</feature>
<organism evidence="6 7">
    <name type="scientific">Pyrocoelia pectoralis</name>
    <dbReference type="NCBI Taxonomy" id="417401"/>
    <lineage>
        <taxon>Eukaryota</taxon>
        <taxon>Metazoa</taxon>
        <taxon>Ecdysozoa</taxon>
        <taxon>Arthropoda</taxon>
        <taxon>Hexapoda</taxon>
        <taxon>Insecta</taxon>
        <taxon>Pterygota</taxon>
        <taxon>Neoptera</taxon>
        <taxon>Endopterygota</taxon>
        <taxon>Coleoptera</taxon>
        <taxon>Polyphaga</taxon>
        <taxon>Elateriformia</taxon>
        <taxon>Elateroidea</taxon>
        <taxon>Lampyridae</taxon>
        <taxon>Lampyrinae</taxon>
        <taxon>Pyrocoelia</taxon>
    </lineage>
</organism>
<dbReference type="PANTHER" id="PTHR10513">
    <property type="entry name" value="DEOXYNUCLEOSIDE KINASE"/>
    <property type="match status" value="1"/>
</dbReference>
<evidence type="ECO:0000256" key="3">
    <source>
        <dbReference type="PIRSR" id="PIRSR000705-3"/>
    </source>
</evidence>
<evidence type="ECO:0000256" key="1">
    <source>
        <dbReference type="ARBA" id="ARBA00007420"/>
    </source>
</evidence>
<evidence type="ECO:0000259" key="4">
    <source>
        <dbReference type="Pfam" id="PF01712"/>
    </source>
</evidence>
<accession>A0AAN7VAR7</accession>
<evidence type="ECO:0000313" key="6">
    <source>
        <dbReference type="EMBL" id="KAK5645160.1"/>
    </source>
</evidence>
<dbReference type="InterPro" id="IPR031314">
    <property type="entry name" value="DNK_dom"/>
</dbReference>
<feature type="binding site" evidence="3">
    <location>
        <begin position="18"/>
        <end position="26"/>
    </location>
    <ligand>
        <name>ATP</name>
        <dbReference type="ChEBI" id="CHEBI:30616"/>
    </ligand>
</feature>
<keyword evidence="3" id="KW-0067">ATP-binding</keyword>
<sequence>MEEEIKTHNSPFTVLVEGNIGSGKTTFLNYFKQQQHQNVCALLERVEMWKNCGGHNLLLYMYEDRERWGFTFQSYVQLTMLKQHTFKTNSPIKLMESSVYSSRYCFVEKMISDGILPSPSASVIDEWFKWITSNAFCSVDLISEYYYDICSFVQYFIIVYLRTSPEVVYQRMRERNRDEEKSVSLQYLSEIHEMYENWLYHKTAFTCQASVLIVNADLDKFAILEEYQKVIPNIFGACLNESSSS</sequence>
<dbReference type="InterPro" id="IPR050566">
    <property type="entry name" value="Deoxyribonucleoside_kinase"/>
</dbReference>
<reference evidence="6" key="1">
    <citation type="submission" date="2023-06" db="EMBL/GenBank/DDBJ databases">
        <authorList>
            <person name="Fu X."/>
            <person name="Zhu X."/>
        </authorList>
    </citation>
    <scope>NUCLEOTIDE SEQUENCE</scope>
    <source>
        <strain evidence="6">XCY_ONT2</strain>
        <tissue evidence="6">Whole body</tissue>
    </source>
</reference>
<keyword evidence="7" id="KW-1185">Reference proteome</keyword>
<dbReference type="EMBL" id="JAVRBK010000004">
    <property type="protein sequence ID" value="KAK5645159.1"/>
    <property type="molecule type" value="Genomic_DNA"/>
</dbReference>
<dbReference type="GO" id="GO:0019136">
    <property type="term" value="F:deoxynucleoside kinase activity"/>
    <property type="evidence" value="ECO:0007669"/>
    <property type="project" value="InterPro"/>
</dbReference>
<dbReference type="InterPro" id="IPR002624">
    <property type="entry name" value="DCK/DGK"/>
</dbReference>
<dbReference type="PANTHER" id="PTHR10513:SF24">
    <property type="entry name" value="THYMIDINE KINASE 2, MITOCHONDRIAL"/>
    <property type="match status" value="1"/>
</dbReference>
<comment type="similarity">
    <text evidence="1">Belongs to the DCK/DGK family.</text>
</comment>
<dbReference type="Gene3D" id="3.40.50.300">
    <property type="entry name" value="P-loop containing nucleotide triphosphate hydrolases"/>
    <property type="match status" value="1"/>
</dbReference>
<evidence type="ECO:0000256" key="2">
    <source>
        <dbReference type="PIRSR" id="PIRSR000705-1"/>
    </source>
</evidence>
<comment type="caution">
    <text evidence="6">The sequence shown here is derived from an EMBL/GenBank/DDBJ whole genome shotgun (WGS) entry which is preliminary data.</text>
</comment>
<feature type="domain" description="Deoxynucleoside kinase" evidence="4">
    <location>
        <begin position="15"/>
        <end position="226"/>
    </location>
</feature>
<gene>
    <name evidence="5" type="ORF">RI129_006459</name>
    <name evidence="6" type="ORF">RI129_006460</name>
</gene>
<reference evidence="6 7" key="2">
    <citation type="journal article" date="2024" name="Insects">
        <title>An Improved Chromosome-Level Genome Assembly of the Firefly Pyrocoelia pectoralis.</title>
        <authorList>
            <person name="Fu X."/>
            <person name="Meyer-Rochow V.B."/>
            <person name="Ballantyne L."/>
            <person name="Zhu X."/>
        </authorList>
    </citation>
    <scope>NUCLEOTIDE SEQUENCE [LARGE SCALE GENOMIC DNA]</scope>
    <source>
        <strain evidence="6">XCY_ONT2</strain>
    </source>
</reference>
<dbReference type="InterPro" id="IPR027417">
    <property type="entry name" value="P-loop_NTPase"/>
</dbReference>
<dbReference type="GO" id="GO:0005739">
    <property type="term" value="C:mitochondrion"/>
    <property type="evidence" value="ECO:0007669"/>
    <property type="project" value="TreeGrafter"/>
</dbReference>
<dbReference type="CDD" id="cd01673">
    <property type="entry name" value="dNK"/>
    <property type="match status" value="1"/>
</dbReference>
<dbReference type="PIRSF" id="PIRSF000705">
    <property type="entry name" value="DNK"/>
    <property type="match status" value="1"/>
</dbReference>
<dbReference type="EMBL" id="JAVRBK010000004">
    <property type="protein sequence ID" value="KAK5645160.1"/>
    <property type="molecule type" value="Genomic_DNA"/>
</dbReference>
<dbReference type="SUPFAM" id="SSF52540">
    <property type="entry name" value="P-loop containing nucleoside triphosphate hydrolases"/>
    <property type="match status" value="1"/>
</dbReference>
<dbReference type="Proteomes" id="UP001329430">
    <property type="component" value="Chromosome 4"/>
</dbReference>
<dbReference type="Pfam" id="PF01712">
    <property type="entry name" value="dNK"/>
    <property type="match status" value="1"/>
</dbReference>
<evidence type="ECO:0000313" key="5">
    <source>
        <dbReference type="EMBL" id="KAK5645159.1"/>
    </source>
</evidence>
<proteinExistence type="inferred from homology"/>
<dbReference type="AlphaFoldDB" id="A0AAN7VAR7"/>